<dbReference type="InterPro" id="IPR009057">
    <property type="entry name" value="Homeodomain-like_sf"/>
</dbReference>
<dbReference type="RefSeq" id="WP_101522362.1">
    <property type="nucleotide sequence ID" value="NZ_PKLZ01000012.1"/>
</dbReference>
<feature type="DNA-binding region" description="H-T-H motif" evidence="4">
    <location>
        <begin position="45"/>
        <end position="64"/>
    </location>
</feature>
<dbReference type="EMBL" id="PKLZ01000012">
    <property type="protein sequence ID" value="PLW81563.1"/>
    <property type="molecule type" value="Genomic_DNA"/>
</dbReference>
<gene>
    <name evidence="7" type="ORF">CWI75_15145</name>
</gene>
<evidence type="ECO:0000256" key="3">
    <source>
        <dbReference type="ARBA" id="ARBA00023163"/>
    </source>
</evidence>
<feature type="domain" description="HTH tetR-type" evidence="6">
    <location>
        <begin position="22"/>
        <end position="82"/>
    </location>
</feature>
<dbReference type="Proteomes" id="UP000234845">
    <property type="component" value="Unassembled WGS sequence"/>
</dbReference>
<keyword evidence="1" id="KW-0805">Transcription regulation</keyword>
<dbReference type="PANTHER" id="PTHR30055:SF234">
    <property type="entry name" value="HTH-TYPE TRANSCRIPTIONAL REGULATOR BETI"/>
    <property type="match status" value="1"/>
</dbReference>
<dbReference type="OrthoDB" id="5816932at2"/>
<organism evidence="7 8">
    <name type="scientific">Kineobactrum sediminis</name>
    <dbReference type="NCBI Taxonomy" id="1905677"/>
    <lineage>
        <taxon>Bacteria</taxon>
        <taxon>Pseudomonadati</taxon>
        <taxon>Pseudomonadota</taxon>
        <taxon>Gammaproteobacteria</taxon>
        <taxon>Cellvibrionales</taxon>
        <taxon>Halieaceae</taxon>
        <taxon>Kineobactrum</taxon>
    </lineage>
</organism>
<accession>A0A2N5XZK7</accession>
<protein>
    <submittedName>
        <fullName evidence="7">TetR/AcrR family transcriptional regulator</fullName>
    </submittedName>
</protein>
<dbReference type="PANTHER" id="PTHR30055">
    <property type="entry name" value="HTH-TYPE TRANSCRIPTIONAL REGULATOR RUTR"/>
    <property type="match status" value="1"/>
</dbReference>
<keyword evidence="2 4" id="KW-0238">DNA-binding</keyword>
<dbReference type="InterPro" id="IPR001647">
    <property type="entry name" value="HTH_TetR"/>
</dbReference>
<dbReference type="GO" id="GO:0003700">
    <property type="term" value="F:DNA-binding transcription factor activity"/>
    <property type="evidence" value="ECO:0007669"/>
    <property type="project" value="TreeGrafter"/>
</dbReference>
<dbReference type="Gene3D" id="1.10.357.10">
    <property type="entry name" value="Tetracycline Repressor, domain 2"/>
    <property type="match status" value="1"/>
</dbReference>
<comment type="caution">
    <text evidence="7">The sequence shown here is derived from an EMBL/GenBank/DDBJ whole genome shotgun (WGS) entry which is preliminary data.</text>
</comment>
<evidence type="ECO:0000256" key="4">
    <source>
        <dbReference type="PROSITE-ProRule" id="PRU00335"/>
    </source>
</evidence>
<evidence type="ECO:0000259" key="6">
    <source>
        <dbReference type="PROSITE" id="PS50977"/>
    </source>
</evidence>
<evidence type="ECO:0000313" key="7">
    <source>
        <dbReference type="EMBL" id="PLW81563.1"/>
    </source>
</evidence>
<reference evidence="8" key="1">
    <citation type="submission" date="2017-11" db="EMBL/GenBank/DDBJ databases">
        <title>The draft genome sequence of Chromatocurvus sp. F02.</title>
        <authorList>
            <person name="Du Z.-J."/>
            <person name="Chang Y.-Q."/>
        </authorList>
    </citation>
    <scope>NUCLEOTIDE SEQUENCE [LARGE SCALE GENOMIC DNA]</scope>
    <source>
        <strain evidence="8">F02</strain>
    </source>
</reference>
<evidence type="ECO:0000256" key="1">
    <source>
        <dbReference type="ARBA" id="ARBA00023015"/>
    </source>
</evidence>
<proteinExistence type="predicted"/>
<feature type="region of interest" description="Disordered" evidence="5">
    <location>
        <begin position="1"/>
        <end position="21"/>
    </location>
</feature>
<dbReference type="Pfam" id="PF00440">
    <property type="entry name" value="TetR_N"/>
    <property type="match status" value="1"/>
</dbReference>
<evidence type="ECO:0000256" key="2">
    <source>
        <dbReference type="ARBA" id="ARBA00023125"/>
    </source>
</evidence>
<name>A0A2N5XZK7_9GAMM</name>
<sequence>MTKTQKKSAKSDAPARPGSRGANRRRVIFKALHDCIINKGYVKTTLADVAERADMSASHLLYYFNGKEAILEQYFANVAVRFLQRIENFAGNPPQEQIELLADFWFRGETSTKLEIGFMLECFGAAVNDNILRVTKTDFDGRCKAYLVDVFEAAPQLFLADASDSAEIAYSMMIGLRSAVYFDDDVTLESAHRLFIDTLNKMCGFDT</sequence>
<dbReference type="InterPro" id="IPR050109">
    <property type="entry name" value="HTH-type_TetR-like_transc_reg"/>
</dbReference>
<dbReference type="GO" id="GO:0000976">
    <property type="term" value="F:transcription cis-regulatory region binding"/>
    <property type="evidence" value="ECO:0007669"/>
    <property type="project" value="TreeGrafter"/>
</dbReference>
<keyword evidence="8" id="KW-1185">Reference proteome</keyword>
<dbReference type="SUPFAM" id="SSF46689">
    <property type="entry name" value="Homeodomain-like"/>
    <property type="match status" value="1"/>
</dbReference>
<dbReference type="AlphaFoldDB" id="A0A2N5XZK7"/>
<keyword evidence="3" id="KW-0804">Transcription</keyword>
<evidence type="ECO:0000256" key="5">
    <source>
        <dbReference type="SAM" id="MobiDB-lite"/>
    </source>
</evidence>
<dbReference type="PROSITE" id="PS50977">
    <property type="entry name" value="HTH_TETR_2"/>
    <property type="match status" value="1"/>
</dbReference>
<evidence type="ECO:0000313" key="8">
    <source>
        <dbReference type="Proteomes" id="UP000234845"/>
    </source>
</evidence>